<reference evidence="1" key="2">
    <citation type="submission" date="2016-06" db="EMBL/GenBank/DDBJ databases">
        <title>The genome of a short-lived fish provides insights into sex chromosome evolution and the genetic control of aging.</title>
        <authorList>
            <person name="Reichwald K."/>
            <person name="Felder M."/>
            <person name="Petzold A."/>
            <person name="Koch P."/>
            <person name="Groth M."/>
            <person name="Platzer M."/>
        </authorList>
    </citation>
    <scope>NUCLEOTIDE SEQUENCE</scope>
    <source>
        <tissue evidence="1">Brain</tissue>
    </source>
</reference>
<organism evidence="1">
    <name type="scientific">Nothobranchius rachovii</name>
    <name type="common">bluefin notho</name>
    <dbReference type="NCBI Taxonomy" id="451742"/>
    <lineage>
        <taxon>Eukaryota</taxon>
        <taxon>Metazoa</taxon>
        <taxon>Chordata</taxon>
        <taxon>Craniata</taxon>
        <taxon>Vertebrata</taxon>
        <taxon>Euteleostomi</taxon>
        <taxon>Actinopterygii</taxon>
        <taxon>Neopterygii</taxon>
        <taxon>Teleostei</taxon>
        <taxon>Neoteleostei</taxon>
        <taxon>Acanthomorphata</taxon>
        <taxon>Ovalentaria</taxon>
        <taxon>Atherinomorphae</taxon>
        <taxon>Cyprinodontiformes</taxon>
        <taxon>Nothobranchiidae</taxon>
        <taxon>Nothobranchius</taxon>
    </lineage>
</organism>
<feature type="non-terminal residue" evidence="1">
    <location>
        <position position="139"/>
    </location>
</feature>
<proteinExistence type="predicted"/>
<protein>
    <submittedName>
        <fullName evidence="1">Uncharacterized protein</fullName>
    </submittedName>
</protein>
<evidence type="ECO:0000313" key="1">
    <source>
        <dbReference type="EMBL" id="SBS19701.1"/>
    </source>
</evidence>
<feature type="non-terminal residue" evidence="1">
    <location>
        <position position="1"/>
    </location>
</feature>
<accession>A0A1A8SMV5</accession>
<name>A0A1A8SMV5_9TELE</name>
<sequence>AVGEEMCHCRTIRDPVVAVRRRGTLLMRRIVFNMERINRIGTRKVRSPKVYHRHPWLMTARRLHPESFHTPALCVTKNVSTCRIGSLIRTPAFTKRAADFSRNSFQSGMVRNDHPSVDKPRPCLQLPRFCSVVTRKPAV</sequence>
<dbReference type="EMBL" id="HAEI01017232">
    <property type="protein sequence ID" value="SBS19701.1"/>
    <property type="molecule type" value="Transcribed_RNA"/>
</dbReference>
<dbReference type="AlphaFoldDB" id="A0A1A8SMV5"/>
<gene>
    <name evidence="1" type="primary">OLA.10708</name>
</gene>
<reference evidence="1" key="1">
    <citation type="submission" date="2016-05" db="EMBL/GenBank/DDBJ databases">
        <authorList>
            <person name="Lavstsen T."/>
            <person name="Jespersen J.S."/>
        </authorList>
    </citation>
    <scope>NUCLEOTIDE SEQUENCE</scope>
    <source>
        <tissue evidence="1">Brain</tissue>
    </source>
</reference>